<name>A0ABP8NAD3_9BACT</name>
<evidence type="ECO:0000256" key="3">
    <source>
        <dbReference type="ARBA" id="ARBA00022723"/>
    </source>
</evidence>
<evidence type="ECO:0000256" key="2">
    <source>
        <dbReference type="ARBA" id="ARBA00022679"/>
    </source>
</evidence>
<keyword evidence="7 8" id="KW-0501">Molybdenum cofactor biosynthesis</keyword>
<comment type="domain">
    <text evidence="8">The N-terminal domain determines nucleotide recognition and specific binding, while the C-terminal domain determines the specific binding to the target protein.</text>
</comment>
<dbReference type="EMBL" id="BAABFA010000006">
    <property type="protein sequence ID" value="GAA4461979.1"/>
    <property type="molecule type" value="Genomic_DNA"/>
</dbReference>
<comment type="function">
    <text evidence="8">Transfers a GMP moiety from GTP to Mo-molybdopterin (Mo-MPT) cofactor (Moco or molybdenum cofactor) to form Mo-molybdopterin guanine dinucleotide (Mo-MGD) cofactor.</text>
</comment>
<keyword evidence="6 8" id="KW-0342">GTP-binding</keyword>
<evidence type="ECO:0000256" key="8">
    <source>
        <dbReference type="HAMAP-Rule" id="MF_00316"/>
    </source>
</evidence>
<proteinExistence type="inferred from homology"/>
<dbReference type="InterPro" id="IPR025877">
    <property type="entry name" value="MobA-like_NTP_Trfase"/>
</dbReference>
<feature type="binding site" evidence="8">
    <location>
        <position position="21"/>
    </location>
    <ligand>
        <name>GTP</name>
        <dbReference type="ChEBI" id="CHEBI:37565"/>
    </ligand>
</feature>
<feature type="binding site" evidence="8">
    <location>
        <position position="96"/>
    </location>
    <ligand>
        <name>GTP</name>
        <dbReference type="ChEBI" id="CHEBI:37565"/>
    </ligand>
</feature>
<evidence type="ECO:0000256" key="5">
    <source>
        <dbReference type="ARBA" id="ARBA00022842"/>
    </source>
</evidence>
<feature type="binding site" evidence="8">
    <location>
        <begin position="9"/>
        <end position="11"/>
    </location>
    <ligand>
        <name>GTP</name>
        <dbReference type="ChEBI" id="CHEBI:37565"/>
    </ligand>
</feature>
<comment type="catalytic activity">
    <reaction evidence="8">
        <text>Mo-molybdopterin + GTP + H(+) = Mo-molybdopterin guanine dinucleotide + diphosphate</text>
        <dbReference type="Rhea" id="RHEA:34243"/>
        <dbReference type="ChEBI" id="CHEBI:15378"/>
        <dbReference type="ChEBI" id="CHEBI:33019"/>
        <dbReference type="ChEBI" id="CHEBI:37565"/>
        <dbReference type="ChEBI" id="CHEBI:71302"/>
        <dbReference type="ChEBI" id="CHEBI:71310"/>
        <dbReference type="EC" id="2.7.7.77"/>
    </reaction>
</comment>
<evidence type="ECO:0000313" key="10">
    <source>
        <dbReference type="EMBL" id="GAA4461979.1"/>
    </source>
</evidence>
<comment type="caution">
    <text evidence="8">Lacks conserved residue(s) required for the propagation of feature annotation.</text>
</comment>
<feature type="binding site" evidence="8">
    <location>
        <position position="96"/>
    </location>
    <ligand>
        <name>Mg(2+)</name>
        <dbReference type="ChEBI" id="CHEBI:18420"/>
    </ligand>
</feature>
<dbReference type="Proteomes" id="UP001500067">
    <property type="component" value="Unassembled WGS sequence"/>
</dbReference>
<keyword evidence="3 8" id="KW-0479">Metal-binding</keyword>
<dbReference type="PANTHER" id="PTHR19136">
    <property type="entry name" value="MOLYBDENUM COFACTOR GUANYLYLTRANSFERASE"/>
    <property type="match status" value="1"/>
</dbReference>
<comment type="subcellular location">
    <subcellularLocation>
        <location evidence="8">Cytoplasm</location>
    </subcellularLocation>
</comment>
<feature type="binding site" evidence="8">
    <location>
        <position position="67"/>
    </location>
    <ligand>
        <name>GTP</name>
        <dbReference type="ChEBI" id="CHEBI:37565"/>
    </ligand>
</feature>
<reference evidence="11" key="1">
    <citation type="journal article" date="2019" name="Int. J. Syst. Evol. Microbiol.">
        <title>The Global Catalogue of Microorganisms (GCM) 10K type strain sequencing project: providing services to taxonomists for standard genome sequencing and annotation.</title>
        <authorList>
            <consortium name="The Broad Institute Genomics Platform"/>
            <consortium name="The Broad Institute Genome Sequencing Center for Infectious Disease"/>
            <person name="Wu L."/>
            <person name="Ma J."/>
        </authorList>
    </citation>
    <scope>NUCLEOTIDE SEQUENCE [LARGE SCALE GENOMIC DNA]</scope>
    <source>
        <strain evidence="11">JCM 32105</strain>
    </source>
</reference>
<dbReference type="InterPro" id="IPR013482">
    <property type="entry name" value="Molybde_CF_guanTrfase"/>
</dbReference>
<evidence type="ECO:0000256" key="6">
    <source>
        <dbReference type="ARBA" id="ARBA00023134"/>
    </source>
</evidence>
<dbReference type="HAMAP" id="MF_00316">
    <property type="entry name" value="MobA"/>
    <property type="match status" value="1"/>
</dbReference>
<evidence type="ECO:0000256" key="7">
    <source>
        <dbReference type="ARBA" id="ARBA00023150"/>
    </source>
</evidence>
<keyword evidence="4 8" id="KW-0547">Nucleotide-binding</keyword>
<evidence type="ECO:0000256" key="4">
    <source>
        <dbReference type="ARBA" id="ARBA00022741"/>
    </source>
</evidence>
<gene>
    <name evidence="8" type="primary">mobA</name>
    <name evidence="10" type="ORF">GCM10023093_07680</name>
</gene>
<evidence type="ECO:0000313" key="11">
    <source>
        <dbReference type="Proteomes" id="UP001500067"/>
    </source>
</evidence>
<keyword evidence="11" id="KW-1185">Reference proteome</keyword>
<dbReference type="InterPro" id="IPR029044">
    <property type="entry name" value="Nucleotide-diphossugar_trans"/>
</dbReference>
<organism evidence="10 11">
    <name type="scientific">Nemorincola caseinilytica</name>
    <dbReference type="NCBI Taxonomy" id="2054315"/>
    <lineage>
        <taxon>Bacteria</taxon>
        <taxon>Pseudomonadati</taxon>
        <taxon>Bacteroidota</taxon>
        <taxon>Chitinophagia</taxon>
        <taxon>Chitinophagales</taxon>
        <taxon>Chitinophagaceae</taxon>
        <taxon>Nemorincola</taxon>
    </lineage>
</organism>
<dbReference type="EC" id="2.7.7.77" evidence="8"/>
<comment type="similarity">
    <text evidence="8">Belongs to the MobA family.</text>
</comment>
<evidence type="ECO:0000256" key="1">
    <source>
        <dbReference type="ARBA" id="ARBA00022490"/>
    </source>
</evidence>
<dbReference type="RefSeq" id="WP_345078803.1">
    <property type="nucleotide sequence ID" value="NZ_BAABFA010000006.1"/>
</dbReference>
<comment type="caution">
    <text evidence="10">The sequence shown here is derived from an EMBL/GenBank/DDBJ whole genome shotgun (WGS) entry which is preliminary data.</text>
</comment>
<keyword evidence="5 8" id="KW-0460">Magnesium</keyword>
<dbReference type="Pfam" id="PF12804">
    <property type="entry name" value="NTP_transf_3"/>
    <property type="match status" value="1"/>
</dbReference>
<dbReference type="SUPFAM" id="SSF53448">
    <property type="entry name" value="Nucleotide-diphospho-sugar transferases"/>
    <property type="match status" value="1"/>
</dbReference>
<evidence type="ECO:0000259" key="9">
    <source>
        <dbReference type="Pfam" id="PF12804"/>
    </source>
</evidence>
<feature type="domain" description="MobA-like NTP transferase" evidence="9">
    <location>
        <begin position="6"/>
        <end position="147"/>
    </location>
</feature>
<sequence length="196" mass="21492">MAPLYGLVLAGGRSVRMGRDKGAIPWHGREQRYYMADMLAPLCEHVYISCRAEQQDEIDAAYHTLPDSYEGGGPLIAILSAFRARPDVAWLVVACDLPLLDAGTLRYLIANRDAKGIATTFRGPEDGLPEPLVTIWEPAAYAILLQHIANGYKCPRKALIFNEANVRMLDAPDAAKILNANTQADADKVMQLLKGD</sequence>
<dbReference type="PANTHER" id="PTHR19136:SF81">
    <property type="entry name" value="MOLYBDENUM COFACTOR GUANYLYLTRANSFERASE"/>
    <property type="match status" value="1"/>
</dbReference>
<accession>A0ABP8NAD3</accession>
<comment type="cofactor">
    <cofactor evidence="8">
        <name>Mg(2+)</name>
        <dbReference type="ChEBI" id="CHEBI:18420"/>
    </cofactor>
</comment>
<dbReference type="Gene3D" id="3.90.550.10">
    <property type="entry name" value="Spore Coat Polysaccharide Biosynthesis Protein SpsA, Chain A"/>
    <property type="match status" value="1"/>
</dbReference>
<dbReference type="CDD" id="cd02503">
    <property type="entry name" value="MobA"/>
    <property type="match status" value="1"/>
</dbReference>
<protein>
    <recommendedName>
        <fullName evidence="8">Probable molybdenum cofactor guanylyltransferase</fullName>
        <shortName evidence="8">MoCo guanylyltransferase</shortName>
        <ecNumber evidence="8">2.7.7.77</ecNumber>
    </recommendedName>
    <alternativeName>
        <fullName evidence="8">GTP:molybdopterin guanylyltransferase</fullName>
    </alternativeName>
    <alternativeName>
        <fullName evidence="8">Mo-MPT guanylyltransferase</fullName>
    </alternativeName>
    <alternativeName>
        <fullName evidence="8">Molybdopterin guanylyltransferase</fullName>
    </alternativeName>
    <alternativeName>
        <fullName evidence="8">Molybdopterin-guanine dinucleotide synthase</fullName>
        <shortName evidence="8">MGD synthase</shortName>
    </alternativeName>
</protein>
<keyword evidence="1 8" id="KW-0963">Cytoplasm</keyword>
<keyword evidence="2 8" id="KW-0808">Transferase</keyword>